<dbReference type="Gene3D" id="2.30.40.10">
    <property type="entry name" value="Urease, subunit C, domain 1"/>
    <property type="match status" value="1"/>
</dbReference>
<gene>
    <name evidence="2" type="ORF">T310_0319</name>
</gene>
<reference evidence="2 3" key="1">
    <citation type="submission" date="2015-04" db="EMBL/GenBank/DDBJ databases">
        <authorList>
            <person name="Heijne W.H."/>
            <person name="Fedorova N.D."/>
            <person name="Nierman W.C."/>
            <person name="Vollebregt A.W."/>
            <person name="Zhao Z."/>
            <person name="Wu L."/>
            <person name="Kumar M."/>
            <person name="Stam H."/>
            <person name="van den Berg M.A."/>
            <person name="Pel H.J."/>
        </authorList>
    </citation>
    <scope>NUCLEOTIDE SEQUENCE [LARGE SCALE GENOMIC DNA]</scope>
    <source>
        <strain evidence="2 3">CBS 393.64</strain>
    </source>
</reference>
<keyword evidence="3" id="KW-1185">Reference proteome</keyword>
<keyword evidence="2" id="KW-0378">Hydrolase</keyword>
<dbReference type="RefSeq" id="XP_013332291.1">
    <property type="nucleotide sequence ID" value="XM_013476837.1"/>
</dbReference>
<dbReference type="CDD" id="cd01299">
    <property type="entry name" value="Met_dep_hydrolase_A"/>
    <property type="match status" value="1"/>
</dbReference>
<sequence length="437" mass="47639">MVRRAPSMPPSQITIHTALLFDPLVKRFERNISIVVDQETGLIADVYRRSDFRPPHISPHDIDLRFLVVCPGFVDAHTHIFLHAYSETPALNQMRDESLVERVIRAVNHCRDALLAGYTTYRDLGTEGLQDADVNVRDAVNRGLTPGPRLFVATETIASSGGYAIRQENHLPGVGTAVPSISDVADGVYGVRAAVRRRIGAGADIVKFYADYRKRQLRFPPPLWKGALPVQFPPRNPNPNVPLFTQEEMNAIVAEANVANCPVAAHASSPEAVIMAAKAGVTTIEHGSEPSDEALKAMKEAGTIFVPTLAVLEQMAPHEMPKILAHTKKAWEMGIKLACGGDTGAFPHGDNAREMELMVQAGVPLEEVLTAATLHGWEACGGDRCGRRFGWFERGVAADIIALDGDPRSDLGALRKVQFVMKDGRVWKRDGVAVGMV</sequence>
<dbReference type="GO" id="GO:0102009">
    <property type="term" value="F:proline dipeptidase activity"/>
    <property type="evidence" value="ECO:0007669"/>
    <property type="project" value="UniProtKB-EC"/>
</dbReference>
<evidence type="ECO:0000313" key="2">
    <source>
        <dbReference type="EMBL" id="KKA25679.1"/>
    </source>
</evidence>
<dbReference type="PANTHER" id="PTHR43135">
    <property type="entry name" value="ALPHA-D-RIBOSE 1-METHYLPHOSPHONATE 5-TRIPHOSPHATE DIPHOSPHATASE"/>
    <property type="match status" value="1"/>
</dbReference>
<dbReference type="InterPro" id="IPR057744">
    <property type="entry name" value="OTAase-like"/>
</dbReference>
<keyword evidence="2" id="KW-0224">Dipeptidase</keyword>
<evidence type="ECO:0000259" key="1">
    <source>
        <dbReference type="Pfam" id="PF01979"/>
    </source>
</evidence>
<feature type="domain" description="Amidohydrolase-related" evidence="1">
    <location>
        <begin position="68"/>
        <end position="212"/>
    </location>
</feature>
<dbReference type="OrthoDB" id="5595695at2759"/>
<proteinExistence type="predicted"/>
<dbReference type="PANTHER" id="PTHR43135:SF3">
    <property type="entry name" value="ALPHA-D-RIBOSE 1-METHYLPHOSPHONATE 5-TRIPHOSPHATE DIPHOSPHATASE"/>
    <property type="match status" value="1"/>
</dbReference>
<dbReference type="InterPro" id="IPR011059">
    <property type="entry name" value="Metal-dep_hydrolase_composite"/>
</dbReference>
<dbReference type="InterPro" id="IPR006680">
    <property type="entry name" value="Amidohydro-rel"/>
</dbReference>
<organism evidence="2 3">
    <name type="scientific">Rasamsonia emersonii (strain ATCC 16479 / CBS 393.64 / IMI 116815)</name>
    <dbReference type="NCBI Taxonomy" id="1408163"/>
    <lineage>
        <taxon>Eukaryota</taxon>
        <taxon>Fungi</taxon>
        <taxon>Dikarya</taxon>
        <taxon>Ascomycota</taxon>
        <taxon>Pezizomycotina</taxon>
        <taxon>Eurotiomycetes</taxon>
        <taxon>Eurotiomycetidae</taxon>
        <taxon>Eurotiales</taxon>
        <taxon>Trichocomaceae</taxon>
        <taxon>Rasamsonia</taxon>
    </lineage>
</organism>
<dbReference type="SUPFAM" id="SSF51556">
    <property type="entry name" value="Metallo-dependent hydrolases"/>
    <property type="match status" value="1"/>
</dbReference>
<keyword evidence="2" id="KW-0645">Protease</keyword>
<dbReference type="AlphaFoldDB" id="A0A0F4Z579"/>
<evidence type="ECO:0000313" key="3">
    <source>
        <dbReference type="Proteomes" id="UP000053958"/>
    </source>
</evidence>
<dbReference type="Pfam" id="PF01979">
    <property type="entry name" value="Amidohydro_1"/>
    <property type="match status" value="2"/>
</dbReference>
<dbReference type="InterPro" id="IPR032466">
    <property type="entry name" value="Metal_Hydrolase"/>
</dbReference>
<dbReference type="EMBL" id="LASV01000015">
    <property type="protein sequence ID" value="KKA25679.1"/>
    <property type="molecule type" value="Genomic_DNA"/>
</dbReference>
<name>A0A0F4Z579_RASE3</name>
<dbReference type="EC" id="3.4.13.9" evidence="2"/>
<feature type="domain" description="Amidohydrolase-related" evidence="1">
    <location>
        <begin position="242"/>
        <end position="426"/>
    </location>
</feature>
<dbReference type="STRING" id="1408163.A0A0F4Z579"/>
<dbReference type="InterPro" id="IPR051781">
    <property type="entry name" value="Metallo-dep_Hydrolase"/>
</dbReference>
<dbReference type="Gene3D" id="3.20.20.140">
    <property type="entry name" value="Metal-dependent hydrolases"/>
    <property type="match status" value="1"/>
</dbReference>
<dbReference type="GO" id="GO:0016810">
    <property type="term" value="F:hydrolase activity, acting on carbon-nitrogen (but not peptide) bonds"/>
    <property type="evidence" value="ECO:0007669"/>
    <property type="project" value="InterPro"/>
</dbReference>
<dbReference type="Proteomes" id="UP000053958">
    <property type="component" value="Unassembled WGS sequence"/>
</dbReference>
<accession>A0A0F4Z579</accession>
<protein>
    <submittedName>
        <fullName evidence="2">Xaa-Pro dipeptidase</fullName>
        <ecNumber evidence="2">3.4.13.9</ecNumber>
    </submittedName>
</protein>
<dbReference type="GeneID" id="25312374"/>
<dbReference type="SUPFAM" id="SSF51338">
    <property type="entry name" value="Composite domain of metallo-dependent hydrolases"/>
    <property type="match status" value="2"/>
</dbReference>
<comment type="caution">
    <text evidence="2">The sequence shown here is derived from an EMBL/GenBank/DDBJ whole genome shotgun (WGS) entry which is preliminary data.</text>
</comment>